<feature type="transmembrane region" description="Helical" evidence="1">
    <location>
        <begin position="37"/>
        <end position="58"/>
    </location>
</feature>
<keyword evidence="1" id="KW-0812">Transmembrane</keyword>
<gene>
    <name evidence="2" type="ORF">LZ536_09030</name>
</gene>
<dbReference type="RefSeq" id="WP_249848283.1">
    <property type="nucleotide sequence ID" value="NZ_JAMGBD010000001.1"/>
</dbReference>
<reference evidence="2" key="1">
    <citation type="submission" date="2022-05" db="EMBL/GenBank/DDBJ databases">
        <authorList>
            <person name="Jo J.-H."/>
            <person name="Im W.-T."/>
        </authorList>
    </citation>
    <scope>NUCLEOTIDE SEQUENCE</scope>
    <source>
        <strain evidence="2">SE158</strain>
    </source>
</reference>
<keyword evidence="1" id="KW-0472">Membrane</keyword>
<evidence type="ECO:0000256" key="1">
    <source>
        <dbReference type="SAM" id="Phobius"/>
    </source>
</evidence>
<evidence type="ECO:0008006" key="4">
    <source>
        <dbReference type="Google" id="ProtNLM"/>
    </source>
</evidence>
<sequence>MGQLIMLGIGLVALAAGMVILLSSRRGSDAQRYARRMIGTMMAALGAALTVFALGLAGKLEGAQ</sequence>
<dbReference type="Proteomes" id="UP001165363">
    <property type="component" value="Unassembled WGS sequence"/>
</dbReference>
<organism evidence="2 3">
    <name type="scientific">Sphingomonas alba</name>
    <dbReference type="NCBI Taxonomy" id="2908208"/>
    <lineage>
        <taxon>Bacteria</taxon>
        <taxon>Pseudomonadati</taxon>
        <taxon>Pseudomonadota</taxon>
        <taxon>Alphaproteobacteria</taxon>
        <taxon>Sphingomonadales</taxon>
        <taxon>Sphingomonadaceae</taxon>
        <taxon>Sphingomonas</taxon>
    </lineage>
</organism>
<name>A0ABT0RN07_9SPHN</name>
<accession>A0ABT0RN07</accession>
<keyword evidence="3" id="KW-1185">Reference proteome</keyword>
<evidence type="ECO:0000313" key="2">
    <source>
        <dbReference type="EMBL" id="MCL6684039.1"/>
    </source>
</evidence>
<protein>
    <recommendedName>
        <fullName evidence="4">HIG1 domain-containing protein</fullName>
    </recommendedName>
</protein>
<dbReference type="EMBL" id="JAMGBD010000001">
    <property type="protein sequence ID" value="MCL6684039.1"/>
    <property type="molecule type" value="Genomic_DNA"/>
</dbReference>
<evidence type="ECO:0000313" key="3">
    <source>
        <dbReference type="Proteomes" id="UP001165363"/>
    </source>
</evidence>
<feature type="transmembrane region" description="Helical" evidence="1">
    <location>
        <begin position="6"/>
        <end position="25"/>
    </location>
</feature>
<proteinExistence type="predicted"/>
<comment type="caution">
    <text evidence="2">The sequence shown here is derived from an EMBL/GenBank/DDBJ whole genome shotgun (WGS) entry which is preliminary data.</text>
</comment>
<keyword evidence="1" id="KW-1133">Transmembrane helix</keyword>